<dbReference type="RefSeq" id="WP_161253310.1">
    <property type="nucleotide sequence ID" value="NZ_WXEY01000001.1"/>
</dbReference>
<evidence type="ECO:0000313" key="7">
    <source>
        <dbReference type="Proteomes" id="UP000463470"/>
    </source>
</evidence>
<dbReference type="Gene3D" id="3.40.630.40">
    <property type="entry name" value="Zn-dependent exopeptidases"/>
    <property type="match status" value="1"/>
</dbReference>
<gene>
    <name evidence="6" type="ORF">GTO91_00690</name>
</gene>
<comment type="caution">
    <text evidence="6">The sequence shown here is derived from an EMBL/GenBank/DDBJ whole genome shotgun (WGS) entry which is preliminary data.</text>
</comment>
<keyword evidence="2" id="KW-0961">Cell wall biogenesis/degradation</keyword>
<dbReference type="Gene3D" id="2.30.30.40">
    <property type="entry name" value="SH3 Domains"/>
    <property type="match status" value="2"/>
</dbReference>
<keyword evidence="7" id="KW-1185">Reference proteome</keyword>
<accession>A0A845L048</accession>
<feature type="chain" id="PRO_5032422409" evidence="4">
    <location>
        <begin position="31"/>
        <end position="478"/>
    </location>
</feature>
<dbReference type="InterPro" id="IPR002508">
    <property type="entry name" value="MurNAc-LAA_cat"/>
</dbReference>
<feature type="compositionally biased region" description="Polar residues" evidence="3">
    <location>
        <begin position="255"/>
        <end position="272"/>
    </location>
</feature>
<dbReference type="EMBL" id="WXEY01000001">
    <property type="protein sequence ID" value="MZP28239.1"/>
    <property type="molecule type" value="Genomic_DNA"/>
</dbReference>
<dbReference type="OrthoDB" id="9813450at2"/>
<dbReference type="PANTHER" id="PTHR30404:SF0">
    <property type="entry name" value="N-ACETYLMURAMOYL-L-ALANINE AMIDASE AMIC"/>
    <property type="match status" value="1"/>
</dbReference>
<protein>
    <submittedName>
        <fullName evidence="6">SH3 domain-containing protein</fullName>
    </submittedName>
</protein>
<dbReference type="PROSITE" id="PS51781">
    <property type="entry name" value="SH3B"/>
    <property type="match status" value="1"/>
</dbReference>
<evidence type="ECO:0000256" key="3">
    <source>
        <dbReference type="SAM" id="MobiDB-lite"/>
    </source>
</evidence>
<evidence type="ECO:0000256" key="4">
    <source>
        <dbReference type="SAM" id="SignalP"/>
    </source>
</evidence>
<dbReference type="PANTHER" id="PTHR30404">
    <property type="entry name" value="N-ACETYLMURAMOYL-L-ALANINE AMIDASE"/>
    <property type="match status" value="1"/>
</dbReference>
<dbReference type="GO" id="GO:0009253">
    <property type="term" value="P:peptidoglycan catabolic process"/>
    <property type="evidence" value="ECO:0007669"/>
    <property type="project" value="InterPro"/>
</dbReference>
<feature type="region of interest" description="Disordered" evidence="3">
    <location>
        <begin position="252"/>
        <end position="272"/>
    </location>
</feature>
<dbReference type="SUPFAM" id="SSF53187">
    <property type="entry name" value="Zn-dependent exopeptidases"/>
    <property type="match status" value="1"/>
</dbReference>
<evidence type="ECO:0000259" key="5">
    <source>
        <dbReference type="PROSITE" id="PS51781"/>
    </source>
</evidence>
<reference evidence="6 7" key="1">
    <citation type="submission" date="2020-01" db="EMBL/GenBank/DDBJ databases">
        <title>Whole-genome sequence of Heliobacterium undosum DSM 13378.</title>
        <authorList>
            <person name="Kyndt J.A."/>
            <person name="Meyer T.E."/>
        </authorList>
    </citation>
    <scope>NUCLEOTIDE SEQUENCE [LARGE SCALE GENOMIC DNA]</scope>
    <source>
        <strain evidence="6 7">DSM 13378</strain>
    </source>
</reference>
<keyword evidence="4" id="KW-0732">Signal</keyword>
<dbReference type="CDD" id="cd02696">
    <property type="entry name" value="MurNAc-LAA"/>
    <property type="match status" value="1"/>
</dbReference>
<dbReference type="GO" id="GO:0008745">
    <property type="term" value="F:N-acetylmuramoyl-L-alanine amidase activity"/>
    <property type="evidence" value="ECO:0007669"/>
    <property type="project" value="InterPro"/>
</dbReference>
<dbReference type="InterPro" id="IPR050695">
    <property type="entry name" value="N-acetylmuramoyl_amidase_3"/>
</dbReference>
<dbReference type="SMART" id="SM00646">
    <property type="entry name" value="Ami_3"/>
    <property type="match status" value="1"/>
</dbReference>
<dbReference type="Proteomes" id="UP000463470">
    <property type="component" value="Unassembled WGS sequence"/>
</dbReference>
<evidence type="ECO:0000256" key="1">
    <source>
        <dbReference type="ARBA" id="ARBA00022801"/>
    </source>
</evidence>
<evidence type="ECO:0000256" key="2">
    <source>
        <dbReference type="ARBA" id="ARBA00023316"/>
    </source>
</evidence>
<dbReference type="GO" id="GO:0071555">
    <property type="term" value="P:cell wall organization"/>
    <property type="evidence" value="ECO:0007669"/>
    <property type="project" value="UniProtKB-KW"/>
</dbReference>
<keyword evidence="1" id="KW-0378">Hydrolase</keyword>
<dbReference type="InterPro" id="IPR003646">
    <property type="entry name" value="SH3-like_bac-type"/>
</dbReference>
<sequence length="478" mass="50380">MKQARHKLVVCCLLTAAVSALIYSPTTVLAAPAPNLSGSAASLQSGQGVNSSAFTVTVEGQVVNVRTGPGTNYSIITTVNKGQRLTAMESQSGWTRVSLPDGRAGWIADWLIALVTPTTSAPSDPVAPALSQTVPSAAGPAVPLSGSVNAVSGAEKPVSASVNPVLGTTMINQQQKPVIQKDLRAWNATALSPVNIRNGPGMAYDVIRTVPAGESFDLLQVRDGWYQLAQKGQVAGWSASWLFSTQAPAAGTTGVAGSNGVTPSRGTPGTASTRPVAALLSGKTIVIDPGHGNVNVKWNVIDDGAKGSNGTREKDITLDVGRRLADILKARGVNVILTRTADQVIRSDNDLKFRADKANNAKADLYVSIHCDSHTVPETGGTTTYYFYKDDESRQGEGMRMRMAGMVQQSLVAALGRRDIGIKGANFAVLRETTMPAVLVEMMFISNPEEEKLLNQEAVRTKAATAIADGLQRFFEQP</sequence>
<evidence type="ECO:0000313" key="6">
    <source>
        <dbReference type="EMBL" id="MZP28239.1"/>
    </source>
</evidence>
<feature type="domain" description="SH3b" evidence="5">
    <location>
        <begin position="51"/>
        <end position="115"/>
    </location>
</feature>
<dbReference type="AlphaFoldDB" id="A0A845L048"/>
<feature type="signal peptide" evidence="4">
    <location>
        <begin position="1"/>
        <end position="30"/>
    </location>
</feature>
<proteinExistence type="predicted"/>
<name>A0A845L048_9FIRM</name>
<dbReference type="GO" id="GO:0030288">
    <property type="term" value="C:outer membrane-bounded periplasmic space"/>
    <property type="evidence" value="ECO:0007669"/>
    <property type="project" value="TreeGrafter"/>
</dbReference>
<organism evidence="6 7">
    <name type="scientific">Heliomicrobium undosum</name>
    <dbReference type="NCBI Taxonomy" id="121734"/>
    <lineage>
        <taxon>Bacteria</taxon>
        <taxon>Bacillati</taxon>
        <taxon>Bacillota</taxon>
        <taxon>Clostridia</taxon>
        <taxon>Eubacteriales</taxon>
        <taxon>Heliobacteriaceae</taxon>
        <taxon>Heliomicrobium</taxon>
    </lineage>
</organism>
<dbReference type="Pfam" id="PF01520">
    <property type="entry name" value="Amidase_3"/>
    <property type="match status" value="1"/>
</dbReference>
<dbReference type="SMART" id="SM00287">
    <property type="entry name" value="SH3b"/>
    <property type="match status" value="2"/>
</dbReference>
<dbReference type="Pfam" id="PF08239">
    <property type="entry name" value="SH3_3"/>
    <property type="match status" value="2"/>
</dbReference>